<dbReference type="GO" id="GO:0015833">
    <property type="term" value="P:peptide transport"/>
    <property type="evidence" value="ECO:0007669"/>
    <property type="project" value="TreeGrafter"/>
</dbReference>
<dbReference type="PIRSF" id="PIRSF002741">
    <property type="entry name" value="MppA"/>
    <property type="match status" value="1"/>
</dbReference>
<dbReference type="EMBL" id="MWUE01000008">
    <property type="protein sequence ID" value="OQP35160.1"/>
    <property type="molecule type" value="Genomic_DNA"/>
</dbReference>
<organism evidence="7 8">
    <name type="scientific">Pantoea latae</name>
    <dbReference type="NCBI Taxonomy" id="1964541"/>
    <lineage>
        <taxon>Bacteria</taxon>
        <taxon>Pseudomonadati</taxon>
        <taxon>Pseudomonadota</taxon>
        <taxon>Gammaproteobacteria</taxon>
        <taxon>Enterobacterales</taxon>
        <taxon>Erwiniaceae</taxon>
        <taxon>Pantoea</taxon>
    </lineage>
</organism>
<feature type="domain" description="Solute-binding protein family 5" evidence="6">
    <location>
        <begin position="76"/>
        <end position="444"/>
    </location>
</feature>
<sequence length="543" mass="60051">MTIRTRCGAWLATLLLLASSASLQANTPDDQLIVGMNMNNLLTLDPAAMTGNEVVGMVVNLYDGLVELDPQQLTHVRPALAESWDISPDNSTLTFRLRDGVRFHSGNALTSADALWSMRRVLHLNLAQASVWKSYGFSKANVDQAIVAPDARTLVIRLPKPNDPHLVLYSLAALGSMVVLDSKTVQAHAVNNDWGNRWLTTHAAGSGPFRLDGWQAKDVLTMSRAPDYWRGAAKMQRVVFRHLQESQTLRLMMEKGDLDIASNMAIPDVRALRDDPDLSIDSVQRGTIYYLAMSMKDAHFANPKVREALRYLVDYQGINKTLMAGYGVLHQRPIQSGMPATLPDPGYRLDIARARALLAEAGYPDGFDTTLRVLADQPFLNVAIAIQSTLMQAGIRARIITGTGNQIYGAMRDRQFGLLVGRGGSGVEPHPHSSLRSLVYNPDNADSARLTNFQGWRTSFYDAQLNRMIDQALTERDAAKQQQAYFAIQQRYDQLIPALMPISQMVDSVVVNNRVQAYQPHPSATTFLRDVWKTPESLAGGTP</sequence>
<dbReference type="InterPro" id="IPR000914">
    <property type="entry name" value="SBP_5_dom"/>
</dbReference>
<evidence type="ECO:0000256" key="2">
    <source>
        <dbReference type="ARBA" id="ARBA00005695"/>
    </source>
</evidence>
<evidence type="ECO:0000259" key="6">
    <source>
        <dbReference type="Pfam" id="PF00496"/>
    </source>
</evidence>
<dbReference type="Gene3D" id="3.40.190.10">
    <property type="entry name" value="Periplasmic binding protein-like II"/>
    <property type="match status" value="1"/>
</dbReference>
<dbReference type="SUPFAM" id="SSF53850">
    <property type="entry name" value="Periplasmic binding protein-like II"/>
    <property type="match status" value="1"/>
</dbReference>
<protein>
    <submittedName>
        <fullName evidence="7">ABC transporter substrate-binding protein</fullName>
    </submittedName>
</protein>
<comment type="caution">
    <text evidence="7">The sequence shown here is derived from an EMBL/GenBank/DDBJ whole genome shotgun (WGS) entry which is preliminary data.</text>
</comment>
<evidence type="ECO:0000313" key="8">
    <source>
        <dbReference type="Proteomes" id="UP000192769"/>
    </source>
</evidence>
<reference evidence="7 8" key="1">
    <citation type="submission" date="2017-02" db="EMBL/GenBank/DDBJ databases">
        <title>Whole genome shotgun sequence of Pantoea agglomerans strain AS1 isolated from a cycad, Zamia floridana in Central Florida, USA.</title>
        <authorList>
            <person name="Lata P."/>
            <person name="Govindarajan S."/>
            <person name="Qi F."/>
            <person name="Li J.-L."/>
            <person name="Maurya S.K."/>
            <person name="Sahoo M.K."/>
        </authorList>
    </citation>
    <scope>NUCLEOTIDE SEQUENCE [LARGE SCALE GENOMIC DNA]</scope>
    <source>
        <strain evidence="7 8">AS1</strain>
    </source>
</reference>
<dbReference type="OrthoDB" id="9801912at2"/>
<dbReference type="Gene3D" id="3.90.76.10">
    <property type="entry name" value="Dipeptide-binding Protein, Domain 1"/>
    <property type="match status" value="1"/>
</dbReference>
<dbReference type="GO" id="GO:0030288">
    <property type="term" value="C:outer membrane-bounded periplasmic space"/>
    <property type="evidence" value="ECO:0007669"/>
    <property type="project" value="UniProtKB-ARBA"/>
</dbReference>
<comment type="similarity">
    <text evidence="2">Belongs to the bacterial solute-binding protein 5 family.</text>
</comment>
<dbReference type="PANTHER" id="PTHR30290:SF10">
    <property type="entry name" value="PERIPLASMIC OLIGOPEPTIDE-BINDING PROTEIN-RELATED"/>
    <property type="match status" value="1"/>
</dbReference>
<dbReference type="GO" id="GO:0043190">
    <property type="term" value="C:ATP-binding cassette (ABC) transporter complex"/>
    <property type="evidence" value="ECO:0007669"/>
    <property type="project" value="InterPro"/>
</dbReference>
<evidence type="ECO:0000256" key="4">
    <source>
        <dbReference type="ARBA" id="ARBA00022729"/>
    </source>
</evidence>
<dbReference type="GO" id="GO:1904680">
    <property type="term" value="F:peptide transmembrane transporter activity"/>
    <property type="evidence" value="ECO:0007669"/>
    <property type="project" value="TreeGrafter"/>
</dbReference>
<dbReference type="InterPro" id="IPR030678">
    <property type="entry name" value="Peptide/Ni-bd"/>
</dbReference>
<dbReference type="PANTHER" id="PTHR30290">
    <property type="entry name" value="PERIPLASMIC BINDING COMPONENT OF ABC TRANSPORTER"/>
    <property type="match status" value="1"/>
</dbReference>
<feature type="signal peptide" evidence="5">
    <location>
        <begin position="1"/>
        <end position="25"/>
    </location>
</feature>
<accession>A0A1V9DMT8</accession>
<evidence type="ECO:0000256" key="5">
    <source>
        <dbReference type="SAM" id="SignalP"/>
    </source>
</evidence>
<name>A0A1V9DMT8_9GAMM</name>
<dbReference type="InterPro" id="IPR039424">
    <property type="entry name" value="SBP_5"/>
</dbReference>
<evidence type="ECO:0000256" key="1">
    <source>
        <dbReference type="ARBA" id="ARBA00004196"/>
    </source>
</evidence>
<dbReference type="AlphaFoldDB" id="A0A1V9DMT8"/>
<keyword evidence="4 5" id="KW-0732">Signal</keyword>
<evidence type="ECO:0000256" key="3">
    <source>
        <dbReference type="ARBA" id="ARBA00022448"/>
    </source>
</evidence>
<dbReference type="Proteomes" id="UP000192769">
    <property type="component" value="Unassembled WGS sequence"/>
</dbReference>
<keyword evidence="8" id="KW-1185">Reference proteome</keyword>
<comment type="subcellular location">
    <subcellularLocation>
        <location evidence="1">Cell envelope</location>
    </subcellularLocation>
</comment>
<dbReference type="Gene3D" id="3.10.105.10">
    <property type="entry name" value="Dipeptide-binding Protein, Domain 3"/>
    <property type="match status" value="1"/>
</dbReference>
<dbReference type="CDD" id="cd08512">
    <property type="entry name" value="PBP2_NikA_DppA_OppA_like_7"/>
    <property type="match status" value="1"/>
</dbReference>
<evidence type="ECO:0000313" key="7">
    <source>
        <dbReference type="EMBL" id="OQP35160.1"/>
    </source>
</evidence>
<keyword evidence="3" id="KW-0813">Transport</keyword>
<dbReference type="Pfam" id="PF00496">
    <property type="entry name" value="SBP_bac_5"/>
    <property type="match status" value="1"/>
</dbReference>
<dbReference type="RefSeq" id="WP_081137551.1">
    <property type="nucleotide sequence ID" value="NZ_MWUE01000008.1"/>
</dbReference>
<proteinExistence type="inferred from homology"/>
<gene>
    <name evidence="7" type="ORF">B2J69_06525</name>
</gene>
<feature type="chain" id="PRO_5012641763" evidence="5">
    <location>
        <begin position="26"/>
        <end position="543"/>
    </location>
</feature>